<proteinExistence type="predicted"/>
<keyword evidence="1" id="KW-0175">Coiled coil</keyword>
<keyword evidence="5" id="KW-1185">Reference proteome</keyword>
<dbReference type="Proteomes" id="UP001465976">
    <property type="component" value="Unassembled WGS sequence"/>
</dbReference>
<dbReference type="InterPro" id="IPR032675">
    <property type="entry name" value="LRR_dom_sf"/>
</dbReference>
<dbReference type="PROSITE" id="PS50181">
    <property type="entry name" value="FBOX"/>
    <property type="match status" value="1"/>
</dbReference>
<protein>
    <recommendedName>
        <fullName evidence="3">F-box domain-containing protein</fullName>
    </recommendedName>
</protein>
<evidence type="ECO:0000259" key="3">
    <source>
        <dbReference type="PROSITE" id="PS50181"/>
    </source>
</evidence>
<evidence type="ECO:0000256" key="2">
    <source>
        <dbReference type="SAM" id="MobiDB-lite"/>
    </source>
</evidence>
<dbReference type="Gene3D" id="3.80.10.10">
    <property type="entry name" value="Ribonuclease Inhibitor"/>
    <property type="match status" value="1"/>
</dbReference>
<feature type="coiled-coil region" evidence="1">
    <location>
        <begin position="31"/>
        <end position="65"/>
    </location>
</feature>
<dbReference type="InterPro" id="IPR001810">
    <property type="entry name" value="F-box_dom"/>
</dbReference>
<evidence type="ECO:0000313" key="4">
    <source>
        <dbReference type="EMBL" id="KAL0570085.1"/>
    </source>
</evidence>
<evidence type="ECO:0000256" key="1">
    <source>
        <dbReference type="SAM" id="Coils"/>
    </source>
</evidence>
<evidence type="ECO:0000313" key="5">
    <source>
        <dbReference type="Proteomes" id="UP001465976"/>
    </source>
</evidence>
<comment type="caution">
    <text evidence="4">The sequence shown here is derived from an EMBL/GenBank/DDBJ whole genome shotgun (WGS) entry which is preliminary data.</text>
</comment>
<feature type="region of interest" description="Disordered" evidence="2">
    <location>
        <begin position="490"/>
        <end position="511"/>
    </location>
</feature>
<gene>
    <name evidence="4" type="ORF">V5O48_011879</name>
</gene>
<accession>A0ABR3F4R1</accession>
<sequence>MNRESDLSRRSADIRKFFRTTTSHKAVSQFLRDVELEMAEYQTEINKLKIAIHALKHKQNRLKKTAEMYKPLLAPIYAIPLEILKVIFGFFCEKNVLSRSTSPAAIRLSMVCGRWRDIVYSTPGLWSGITVDFISWTRDFHVLNELTERLMKQSGDSSLRLSLKFSGDDFDEGSEREALRPALQSLIQNCERWESVDLTIVPPHFPSSIFSPINGRLPLLTSLTLDGRGEHATWDRPFDYFEISPALRSLCINPYFFDLEEGTVSLPWEQVTSLHMPVSHNSWAFSILSSCPAVEHLEVDQVDVLDDDDSYSGHITSSKVKTLVITSARGQIDVDGVLQHATLDLRYLPITDEQTISLLRMIPMLTSLCIEELSDEQENYIITRPFLDGLAANASLNSLSSTPLVPRPSNLRVVVHAKDLQADTFLETLSSRWLPDPADESEMGIDCLRVVSIVVILESEGKGGQLDDLSCLRDAGMRLSITYGALSELYPDEDGPGVDEGQGDNGGEGTG</sequence>
<feature type="compositionally biased region" description="Gly residues" evidence="2">
    <location>
        <begin position="498"/>
        <end position="511"/>
    </location>
</feature>
<feature type="domain" description="F-box" evidence="3">
    <location>
        <begin position="73"/>
        <end position="129"/>
    </location>
</feature>
<dbReference type="InterPro" id="IPR036047">
    <property type="entry name" value="F-box-like_dom_sf"/>
</dbReference>
<dbReference type="EMBL" id="JBAHYK010000997">
    <property type="protein sequence ID" value="KAL0570085.1"/>
    <property type="molecule type" value="Genomic_DNA"/>
</dbReference>
<name>A0ABR3F4R1_9AGAR</name>
<dbReference type="SUPFAM" id="SSF52047">
    <property type="entry name" value="RNI-like"/>
    <property type="match status" value="1"/>
</dbReference>
<reference evidence="4 5" key="1">
    <citation type="submission" date="2024-02" db="EMBL/GenBank/DDBJ databases">
        <title>A draft genome for the cacao thread blight pathogen Marasmius crinis-equi.</title>
        <authorList>
            <person name="Cohen S.P."/>
            <person name="Baruah I.K."/>
            <person name="Amoako-Attah I."/>
            <person name="Bukari Y."/>
            <person name="Meinhardt L.W."/>
            <person name="Bailey B.A."/>
        </authorList>
    </citation>
    <scope>NUCLEOTIDE SEQUENCE [LARGE SCALE GENOMIC DNA]</scope>
    <source>
        <strain evidence="4 5">GH-76</strain>
    </source>
</reference>
<dbReference type="SUPFAM" id="SSF81383">
    <property type="entry name" value="F-box domain"/>
    <property type="match status" value="1"/>
</dbReference>
<organism evidence="4 5">
    <name type="scientific">Marasmius crinis-equi</name>
    <dbReference type="NCBI Taxonomy" id="585013"/>
    <lineage>
        <taxon>Eukaryota</taxon>
        <taxon>Fungi</taxon>
        <taxon>Dikarya</taxon>
        <taxon>Basidiomycota</taxon>
        <taxon>Agaricomycotina</taxon>
        <taxon>Agaricomycetes</taxon>
        <taxon>Agaricomycetidae</taxon>
        <taxon>Agaricales</taxon>
        <taxon>Marasmiineae</taxon>
        <taxon>Marasmiaceae</taxon>
        <taxon>Marasmius</taxon>
    </lineage>
</organism>